<proteinExistence type="inferred from homology"/>
<dbReference type="GO" id="GO:0008832">
    <property type="term" value="F:dGTPase activity"/>
    <property type="evidence" value="ECO:0007669"/>
    <property type="project" value="TreeGrafter"/>
</dbReference>
<dbReference type="OrthoDB" id="9991235at2759"/>
<keyword evidence="2" id="KW-0175">Coiled coil</keyword>
<evidence type="ECO:0000256" key="1">
    <source>
        <dbReference type="ARBA" id="ARBA00005776"/>
    </source>
</evidence>
<dbReference type="PANTHER" id="PTHR11373:SF4">
    <property type="entry name" value="DEOXYNUCLEOSIDE TRIPHOSPHATE TRIPHOSPHOHYDROLASE SAMHD1"/>
    <property type="match status" value="1"/>
</dbReference>
<protein>
    <submittedName>
        <fullName evidence="3">Uncharacterized protein</fullName>
    </submittedName>
</protein>
<dbReference type="GO" id="GO:0006203">
    <property type="term" value="P:dGTP catabolic process"/>
    <property type="evidence" value="ECO:0007669"/>
    <property type="project" value="TreeGrafter"/>
</dbReference>
<dbReference type="InParanoid" id="A0A1X7SMU7"/>
<dbReference type="CDD" id="cd00077">
    <property type="entry name" value="HDc"/>
    <property type="match status" value="1"/>
</dbReference>
<organism evidence="3">
    <name type="scientific">Amphimedon queenslandica</name>
    <name type="common">Sponge</name>
    <dbReference type="NCBI Taxonomy" id="400682"/>
    <lineage>
        <taxon>Eukaryota</taxon>
        <taxon>Metazoa</taxon>
        <taxon>Porifera</taxon>
        <taxon>Demospongiae</taxon>
        <taxon>Heteroscleromorpha</taxon>
        <taxon>Haplosclerida</taxon>
        <taxon>Niphatidae</taxon>
        <taxon>Amphimedon</taxon>
    </lineage>
</organism>
<sequence length="221" mass="25905">RDKIVQGLLSQNGKLKGKLSEATKMMEQLQKEMKQKDQTMQQEQGKDYLIFEDDVYGDITIDDPLILKIVQTCQFQRLKDIKQLGYIYQNMQKSTYSRLQHSIGMYYLAGEYVKQLQQRQPELNITESDVLCVQIAALCYNLGHGPFSHTFGLFLDEMFKYGNKPWEKVSEASVMMFDHMIEENDEVKVLLVKFLDNYEEDIAFIKELIHGTYNVCKIYHN</sequence>
<dbReference type="EnsemblMetazoa" id="Aqu2.1.03409_001">
    <property type="protein sequence ID" value="Aqu2.1.03409_001"/>
    <property type="gene ID" value="Aqu2.1.03409"/>
</dbReference>
<dbReference type="AlphaFoldDB" id="A0A1X7SMU7"/>
<dbReference type="SUPFAM" id="SSF109604">
    <property type="entry name" value="HD-domain/PDEase-like"/>
    <property type="match status" value="1"/>
</dbReference>
<dbReference type="Gene3D" id="1.10.3210.10">
    <property type="entry name" value="Hypothetical protein af1432"/>
    <property type="match status" value="1"/>
</dbReference>
<name>A0A1X7SMU7_AMPQE</name>
<dbReference type="InterPro" id="IPR003607">
    <property type="entry name" value="HD/PDEase_dom"/>
</dbReference>
<dbReference type="InterPro" id="IPR050135">
    <property type="entry name" value="dGTPase-like"/>
</dbReference>
<comment type="similarity">
    <text evidence="1">Belongs to the SAMHD1 family.</text>
</comment>
<evidence type="ECO:0000313" key="3">
    <source>
        <dbReference type="EnsemblMetazoa" id="Aqu2.1.03409_001"/>
    </source>
</evidence>
<reference evidence="3" key="1">
    <citation type="submission" date="2017-05" db="UniProtKB">
        <authorList>
            <consortium name="EnsemblMetazoa"/>
        </authorList>
    </citation>
    <scope>IDENTIFICATION</scope>
</reference>
<dbReference type="GO" id="GO:0005634">
    <property type="term" value="C:nucleus"/>
    <property type="evidence" value="ECO:0007669"/>
    <property type="project" value="TreeGrafter"/>
</dbReference>
<dbReference type="PANTHER" id="PTHR11373">
    <property type="entry name" value="DEOXYNUCLEOSIDE TRIPHOSPHATE TRIPHOSPHOHYDROLASE"/>
    <property type="match status" value="1"/>
</dbReference>
<feature type="coiled-coil region" evidence="2">
    <location>
        <begin position="12"/>
        <end position="46"/>
    </location>
</feature>
<evidence type="ECO:0000256" key="2">
    <source>
        <dbReference type="SAM" id="Coils"/>
    </source>
</evidence>
<dbReference type="eggNOG" id="KOG2681">
    <property type="taxonomic scope" value="Eukaryota"/>
</dbReference>
<accession>A0A1X7SMU7</accession>